<evidence type="ECO:0000256" key="8">
    <source>
        <dbReference type="ARBA" id="ARBA00047417"/>
    </source>
</evidence>
<evidence type="ECO:0000313" key="12">
    <source>
        <dbReference type="EMBL" id="MEJ8569515.1"/>
    </source>
</evidence>
<evidence type="ECO:0000256" key="3">
    <source>
        <dbReference type="ARBA" id="ARBA00009381"/>
    </source>
</evidence>
<evidence type="ECO:0000256" key="10">
    <source>
        <dbReference type="PIRSR" id="PIRSR600101-2"/>
    </source>
</evidence>
<keyword evidence="4 11" id="KW-0808">Transferase</keyword>
<comment type="PTM">
    <text evidence="11">Cleaved by autocatalysis into a large and a small subunit.</text>
</comment>
<dbReference type="InterPro" id="IPR043137">
    <property type="entry name" value="GGT_ssub_C"/>
</dbReference>
<dbReference type="Proteomes" id="UP001359886">
    <property type="component" value="Unassembled WGS sequence"/>
</dbReference>
<comment type="similarity">
    <text evidence="3 11">Belongs to the gamma-glutamyltransferase family.</text>
</comment>
<comment type="catalytic activity">
    <reaction evidence="8 11">
        <text>an N-terminal (5-L-glutamyl)-[peptide] + an alpha-amino acid = 5-L-glutamyl amino acid + an N-terminal L-alpha-aminoacyl-[peptide]</text>
        <dbReference type="Rhea" id="RHEA:23904"/>
        <dbReference type="Rhea" id="RHEA-COMP:9780"/>
        <dbReference type="Rhea" id="RHEA-COMP:9795"/>
        <dbReference type="ChEBI" id="CHEBI:77644"/>
        <dbReference type="ChEBI" id="CHEBI:78597"/>
        <dbReference type="ChEBI" id="CHEBI:78599"/>
        <dbReference type="ChEBI" id="CHEBI:78608"/>
        <dbReference type="EC" id="2.3.2.2"/>
    </reaction>
</comment>
<keyword evidence="5 11" id="KW-0378">Hydrolase</keyword>
<dbReference type="GO" id="GO:0036374">
    <property type="term" value="F:glutathione hydrolase activity"/>
    <property type="evidence" value="ECO:0007669"/>
    <property type="project" value="UniProtKB-UniRule"/>
</dbReference>
<comment type="pathway">
    <text evidence="11">Sulfur metabolism; glutathione metabolism.</text>
</comment>
<dbReference type="GO" id="GO:0006750">
    <property type="term" value="P:glutathione biosynthetic process"/>
    <property type="evidence" value="ECO:0007669"/>
    <property type="project" value="UniProtKB-KW"/>
</dbReference>
<keyword evidence="13" id="KW-1185">Reference proteome</keyword>
<dbReference type="RefSeq" id="WP_354696842.1">
    <property type="nucleotide sequence ID" value="NZ_JAZHOG010000015.1"/>
</dbReference>
<evidence type="ECO:0000313" key="13">
    <source>
        <dbReference type="Proteomes" id="UP001359886"/>
    </source>
</evidence>
<gene>
    <name evidence="12" type="primary">ggt</name>
    <name evidence="12" type="ORF">V3330_17945</name>
</gene>
<dbReference type="SUPFAM" id="SSF56235">
    <property type="entry name" value="N-terminal nucleophile aminohydrolases (Ntn hydrolases)"/>
    <property type="match status" value="1"/>
</dbReference>
<dbReference type="EC" id="2.3.2.2" evidence="11"/>
<keyword evidence="7 11" id="KW-0012">Acyltransferase</keyword>
<dbReference type="Pfam" id="PF01019">
    <property type="entry name" value="G_glu_transpept"/>
    <property type="match status" value="1"/>
</dbReference>
<feature type="active site" description="Nucleophile" evidence="9">
    <location>
        <position position="341"/>
    </location>
</feature>
<evidence type="ECO:0000256" key="4">
    <source>
        <dbReference type="ARBA" id="ARBA00022679"/>
    </source>
</evidence>
<comment type="caution">
    <text evidence="12">The sequence shown here is derived from an EMBL/GenBank/DDBJ whole genome shotgun (WGS) entry which is preliminary data.</text>
</comment>
<evidence type="ECO:0000256" key="1">
    <source>
        <dbReference type="ARBA" id="ARBA00001049"/>
    </source>
</evidence>
<dbReference type="Gene3D" id="3.60.20.40">
    <property type="match status" value="1"/>
</dbReference>
<dbReference type="AlphaFoldDB" id="A0AAW9RCD8"/>
<dbReference type="InterPro" id="IPR051792">
    <property type="entry name" value="GGT_bact"/>
</dbReference>
<evidence type="ECO:0000256" key="9">
    <source>
        <dbReference type="PIRSR" id="PIRSR600101-1"/>
    </source>
</evidence>
<feature type="binding site" evidence="10">
    <location>
        <position position="381"/>
    </location>
    <ligand>
        <name>L-glutamate</name>
        <dbReference type="ChEBI" id="CHEBI:29985"/>
    </ligand>
</feature>
<name>A0AAW9RCD8_9GAMM</name>
<sequence>MTTSKGMAASGHPATSAAAADVLRAGGNAFDAVLGAMCAACVAEPLLVSLGGGGFLLAAGTSGPPVVYDFFCQTPSRKRDADQADFYPILADFGAATQEFHIGMGSIAVPGLVAGLFEVHRDRGRMPLADVLQPAIALARDGVELNALQRYIMRILDAILKADEAAFALYESPSRPGSPAETGETLRNPDLANALQALADEGSDLFYRGEWAQRLARDSRERGGHLSREDLANYRVHRREPLAFRYRNAECLINPPPSPGGCLIAFALKLFENWLPADSRFGDAEHARALLRAMRAASLARARYGLAEGLDRDTPDRVLAPETLAEWHRGLEPESLFSRGTSHISVADAEGNVASLTASNGEGSAYVLPDTGIMLNNMLGEEDLNPAGFGRWPPGMRLASMMSPAIVRDGDRVIALGSGGSNRIRSAILQVTLNIAGYGLGLQEAVEAPRMHLEGHKLSVESGWDPAVVRELRRLVPEVEEWPEPNLFFGGVHTVAVRSGGRFEGMGDPRRDGVVSAV</sequence>
<keyword evidence="11" id="KW-0317">Glutathione biosynthesis</keyword>
<dbReference type="PRINTS" id="PR01210">
    <property type="entry name" value="GGTRANSPTASE"/>
</dbReference>
<proteinExistence type="inferred from homology"/>
<comment type="subunit">
    <text evidence="11">This enzyme consists of two polypeptide chains, which are synthesized in precursor form from a single polypeptide.</text>
</comment>
<dbReference type="InterPro" id="IPR000101">
    <property type="entry name" value="GGT_peptidase"/>
</dbReference>
<evidence type="ECO:0000256" key="2">
    <source>
        <dbReference type="ARBA" id="ARBA00001089"/>
    </source>
</evidence>
<dbReference type="GO" id="GO:0103068">
    <property type="term" value="F:leukotriene C4 gamma-glutamyl transferase activity"/>
    <property type="evidence" value="ECO:0007669"/>
    <property type="project" value="UniProtKB-EC"/>
</dbReference>
<dbReference type="Gene3D" id="1.10.246.130">
    <property type="match status" value="1"/>
</dbReference>
<dbReference type="GO" id="GO:0006751">
    <property type="term" value="P:glutathione catabolic process"/>
    <property type="evidence" value="ECO:0007669"/>
    <property type="project" value="UniProtKB-UniRule"/>
</dbReference>
<dbReference type="InterPro" id="IPR029055">
    <property type="entry name" value="Ntn_hydrolases_N"/>
</dbReference>
<protein>
    <recommendedName>
        <fullName evidence="11">Glutathione hydrolase proenzyme</fullName>
        <ecNumber evidence="11">2.3.2.2</ecNumber>
        <ecNumber evidence="11">3.4.19.13</ecNumber>
    </recommendedName>
    <component>
        <recommendedName>
            <fullName evidence="11">Glutathione hydrolase large chain</fullName>
        </recommendedName>
    </component>
    <component>
        <recommendedName>
            <fullName evidence="11">Glutathione hydrolase small chain</fullName>
        </recommendedName>
    </component>
</protein>
<dbReference type="EC" id="3.4.19.13" evidence="11"/>
<dbReference type="NCBIfam" id="TIGR00066">
    <property type="entry name" value="g_glut_trans"/>
    <property type="match status" value="1"/>
</dbReference>
<dbReference type="PANTHER" id="PTHR43199">
    <property type="entry name" value="GLUTATHIONE HYDROLASE"/>
    <property type="match status" value="1"/>
</dbReference>
<evidence type="ECO:0000256" key="11">
    <source>
        <dbReference type="RuleBase" id="RU368036"/>
    </source>
</evidence>
<evidence type="ECO:0000256" key="6">
    <source>
        <dbReference type="ARBA" id="ARBA00023145"/>
    </source>
</evidence>
<comment type="catalytic activity">
    <reaction evidence="2 11">
        <text>glutathione + H2O = L-cysteinylglycine + L-glutamate</text>
        <dbReference type="Rhea" id="RHEA:28807"/>
        <dbReference type="ChEBI" id="CHEBI:15377"/>
        <dbReference type="ChEBI" id="CHEBI:29985"/>
        <dbReference type="ChEBI" id="CHEBI:57925"/>
        <dbReference type="ChEBI" id="CHEBI:61694"/>
        <dbReference type="EC" id="3.4.19.13"/>
    </reaction>
</comment>
<comment type="catalytic activity">
    <reaction evidence="1 11">
        <text>an S-substituted glutathione + H2O = an S-substituted L-cysteinylglycine + L-glutamate</text>
        <dbReference type="Rhea" id="RHEA:59468"/>
        <dbReference type="ChEBI" id="CHEBI:15377"/>
        <dbReference type="ChEBI" id="CHEBI:29985"/>
        <dbReference type="ChEBI" id="CHEBI:90779"/>
        <dbReference type="ChEBI" id="CHEBI:143103"/>
        <dbReference type="EC" id="3.4.19.13"/>
    </reaction>
</comment>
<dbReference type="PANTHER" id="PTHR43199:SF1">
    <property type="entry name" value="GLUTATHIONE HYDROLASE PROENZYME"/>
    <property type="match status" value="1"/>
</dbReference>
<reference evidence="12 13" key="1">
    <citation type="submission" date="2024-02" db="EMBL/GenBank/DDBJ databases">
        <title>A novel Wenzhouxiangellaceae bacterium, isolated from coastal sediments.</title>
        <authorList>
            <person name="Du Z.-J."/>
            <person name="Ye Y.-Q."/>
            <person name="Zhang X.-Y."/>
        </authorList>
    </citation>
    <scope>NUCLEOTIDE SEQUENCE [LARGE SCALE GENOMIC DNA]</scope>
    <source>
        <strain evidence="12 13">CH-27</strain>
    </source>
</reference>
<organism evidence="12 13">
    <name type="scientific">Elongatibacter sediminis</name>
    <dbReference type="NCBI Taxonomy" id="3119006"/>
    <lineage>
        <taxon>Bacteria</taxon>
        <taxon>Pseudomonadati</taxon>
        <taxon>Pseudomonadota</taxon>
        <taxon>Gammaproteobacteria</taxon>
        <taxon>Chromatiales</taxon>
        <taxon>Wenzhouxiangellaceae</taxon>
        <taxon>Elongatibacter</taxon>
    </lineage>
</organism>
<keyword evidence="6 11" id="KW-0865">Zymogen</keyword>
<evidence type="ECO:0000256" key="7">
    <source>
        <dbReference type="ARBA" id="ARBA00023315"/>
    </source>
</evidence>
<dbReference type="InterPro" id="IPR043138">
    <property type="entry name" value="GGT_lsub"/>
</dbReference>
<accession>A0AAW9RCD8</accession>
<feature type="binding site" evidence="10">
    <location>
        <position position="421"/>
    </location>
    <ligand>
        <name>L-glutamate</name>
        <dbReference type="ChEBI" id="CHEBI:29985"/>
    </ligand>
</feature>
<dbReference type="EMBL" id="JAZHOG010000015">
    <property type="protein sequence ID" value="MEJ8569515.1"/>
    <property type="molecule type" value="Genomic_DNA"/>
</dbReference>
<evidence type="ECO:0000256" key="5">
    <source>
        <dbReference type="ARBA" id="ARBA00022801"/>
    </source>
</evidence>